<dbReference type="GeneID" id="94833498"/>
<dbReference type="EMBL" id="MLAK01000493">
    <property type="protein sequence ID" value="OHT13686.1"/>
    <property type="molecule type" value="Genomic_DNA"/>
</dbReference>
<reference evidence="1" key="1">
    <citation type="submission" date="2016-10" db="EMBL/GenBank/DDBJ databases">
        <authorList>
            <person name="Benchimol M."/>
            <person name="Almeida L.G."/>
            <person name="Vasconcelos A.T."/>
            <person name="Perreira-Neves A."/>
            <person name="Rosa I.A."/>
            <person name="Tasca T."/>
            <person name="Bogo M.R."/>
            <person name="de Souza W."/>
        </authorList>
    </citation>
    <scope>NUCLEOTIDE SEQUENCE [LARGE SCALE GENOMIC DNA]</scope>
    <source>
        <strain evidence="1">K</strain>
    </source>
</reference>
<protein>
    <submittedName>
        <fullName evidence="1">Uncharacterized protein</fullName>
    </submittedName>
</protein>
<dbReference type="Proteomes" id="UP000179807">
    <property type="component" value="Unassembled WGS sequence"/>
</dbReference>
<comment type="caution">
    <text evidence="1">The sequence shown here is derived from an EMBL/GenBank/DDBJ whole genome shotgun (WGS) entry which is preliminary data.</text>
</comment>
<name>A0A1J4KVG5_9EUKA</name>
<sequence length="1807" mass="210891">MKNVFMKQRNHNKIVELNIVLRKFETKLDYLANIARTCILNIPKNKDIDISSKQETLMKYFLYFFTTNFSMEDQLRPIAEISSPDPITAFNSFQQIICNNNPKASSLSFKSRIPPEILSLEFSNEIIELIIQILSSIYLRIMFTNSVFLVNNQTSFVQSSSNHYDNQIAKELYDEILKLVFPKNAKDIIPVVHIVSARFWSHTLYVFSSFIQKHIMNSVLDFVQKINEMTVNQVIIGFTFFSGFSIQSVEISQFDTFFHFLNEFPKFYKKNPNKLLEKSFAKFVVNFLCYTSKNSKNSNKSKLDKAWNTLEKFIKPIISKNDYDGIFITILAYSLCFTNSKSSQKHLFVETCLIPKLSPNSCDVILRSFSVLLCGEYYEFLDQMDRSQPSYNWGHTQSDSQQVVEEKTLDLFIYKIVENTTFYSRYQQILAHFFFHLAAFNFDLFLKKYFKLFVSEPFYTHNKASLIMFFTYILAHQSNNSEIKKDCNSNFPETKLHNIQDINLLITISLNKFMRECQIKLAPVDLSLFEIKSLVSYLKSNSNYSSNSDNFTLIISDLKQFSQPLMPTTVKPTSIGIQIAKWQSAVPNMMKTSLFDVYTNKQIHFYNGFTNRYEKSFSNEALNFLNLICFISIDQQIVRGLASFIFSSSVNVSALSIHVLQSIIHTKPHLINKVFNSVCALVKMCPIIETPHLYRILYTIRNLSESVSFLSIKLDDAILNEITSVIILGFCSPHYIVRNEAYYLFNIYSSSNQFTCLKLNNEIFYRQSSELALKTFCYDNSKTTEEFEYFSFAEILSSSYNNIYQFYLANFANELRKLNYAKYYHENLFNLLKFFELESLDPLFVQNLLILIVNLSSFDFVDHQKCEYLMNIASKLGRQCSPALFCAIEGKLMQNFICPFYELLTPLSFSLTMMMDNPNYDESFILKVLDEMIDIVIERCEFSKETENGVDTSVFHVMHAVEKYCLKIQKQAQCYSHSIFPMRKRSFGKVLNISSEVKWIAFLMLVSQCQGAIKNLTKAAMTNVLSLMPLGEEFWESIFTYNSHYKLLSNILCHYPKTLLKKFIDKATSDHKFFRSICMQFESFENISEFQILWKLNLNANKQNLDQFNDSSDSCHSHNNPQDIDDNETFCIGIYNNCGYLIALSFCYLFSSKFSWRANAFNLLAAVSIPCAYFNRYSIEKEIFELRPFLTDSLTVVCRQKLHNVAELLFQTIGFCSEQFVMGIFMFLSSHNDKLNIINYIKQYFTEFNFPVTLIKRNDPNFQEFSFYQFFTKMQELQITPSIFQNIDQKTLKFATVFMIENCKFNFYNFENHNLSLNNKNYINSISDCWEISCIQYFYEIDAAKTLSVLTGILNPSPSSFTKTSFALHALTILSNSSLFMKYIKLHDILSFCYVNFHEFSESIPPLLSSLYLSISPHSFKYSDVNLTNITNITEFLTKEQIYRISQRCLQFGISLKNVQTAIRSFDVYMQLDTDNKERDLKLLFQKLNNVIDIELKQVILKCIKIRVFDDFSSFNLFWNLTKLTDIEEIQVEVFNILTKIIDFDEFVNIVKPGRFEGFLSFLLKLKHCDLKTHSKFVDHLILSGRSDLLVTKNNNELLSLFTIEEFPIEISKESKKMLKISKTIKDINLISNVVDFTYNNLFYLLRKLNCRYGTDNAKNTELDIIETINIFDNNEINENRLNYNDCSKFFKFAAFLIASHLEFDFTIFGSLAKEAIILFFTNSDPNIESFLKLLNQNHIGINNPIDFNDCQETIPTTQNTLQEIEQNDEHELIIKSKYILPMKSPSKFDSTNIFKFYNENSINLWK</sequence>
<evidence type="ECO:0000313" key="1">
    <source>
        <dbReference type="EMBL" id="OHT13686.1"/>
    </source>
</evidence>
<organism evidence="1 2">
    <name type="scientific">Tritrichomonas foetus</name>
    <dbReference type="NCBI Taxonomy" id="1144522"/>
    <lineage>
        <taxon>Eukaryota</taxon>
        <taxon>Metamonada</taxon>
        <taxon>Parabasalia</taxon>
        <taxon>Tritrichomonadida</taxon>
        <taxon>Tritrichomonadidae</taxon>
        <taxon>Tritrichomonas</taxon>
    </lineage>
</organism>
<proteinExistence type="predicted"/>
<dbReference type="VEuPathDB" id="TrichDB:TRFO_16121"/>
<keyword evidence="2" id="KW-1185">Reference proteome</keyword>
<gene>
    <name evidence="1" type="ORF">TRFO_16121</name>
</gene>
<accession>A0A1J4KVG5</accession>
<dbReference type="OrthoDB" id="10685669at2759"/>
<dbReference type="RefSeq" id="XP_068366822.1">
    <property type="nucleotide sequence ID" value="XM_068498794.1"/>
</dbReference>
<evidence type="ECO:0000313" key="2">
    <source>
        <dbReference type="Proteomes" id="UP000179807"/>
    </source>
</evidence>